<name>A0A2X3H3G4_9LIST</name>
<dbReference type="AlphaFoldDB" id="A0A2X3H3G4"/>
<comment type="subcellular location">
    <subcellularLocation>
        <location evidence="1">Secreted</location>
    </subcellularLocation>
</comment>
<dbReference type="PRINTS" id="PR01002">
    <property type="entry name" value="FLGFLGJ"/>
</dbReference>
<feature type="signal peptide" evidence="6">
    <location>
        <begin position="1"/>
        <end position="28"/>
    </location>
</feature>
<evidence type="ECO:0000256" key="1">
    <source>
        <dbReference type="ARBA" id="ARBA00004613"/>
    </source>
</evidence>
<dbReference type="Pfam" id="PF13457">
    <property type="entry name" value="GW"/>
    <property type="match status" value="1"/>
</dbReference>
<evidence type="ECO:0000313" key="8">
    <source>
        <dbReference type="EMBL" id="SQC67383.1"/>
    </source>
</evidence>
<protein>
    <submittedName>
        <fullName evidence="8">Exo-glucosaminidase lytG</fullName>
        <ecNumber evidence="8">3.2.1.-</ecNumber>
    </submittedName>
</protein>
<keyword evidence="3 6" id="KW-0732">Signal</keyword>
<evidence type="ECO:0000256" key="6">
    <source>
        <dbReference type="SAM" id="SignalP"/>
    </source>
</evidence>
<evidence type="ECO:0000256" key="4">
    <source>
        <dbReference type="ARBA" id="ARBA00022801"/>
    </source>
</evidence>
<evidence type="ECO:0000259" key="7">
    <source>
        <dbReference type="SMART" id="SM00047"/>
    </source>
</evidence>
<evidence type="ECO:0000313" key="9">
    <source>
        <dbReference type="Proteomes" id="UP000250257"/>
    </source>
</evidence>
<dbReference type="GO" id="GO:0071555">
    <property type="term" value="P:cell wall organization"/>
    <property type="evidence" value="ECO:0007669"/>
    <property type="project" value="UniProtKB-KW"/>
</dbReference>
<dbReference type="Gene3D" id="4.10.80.30">
    <property type="entry name" value="DNA polymerase, domain 6"/>
    <property type="match status" value="1"/>
</dbReference>
<evidence type="ECO:0000256" key="5">
    <source>
        <dbReference type="ARBA" id="ARBA00023316"/>
    </source>
</evidence>
<gene>
    <name evidence="8" type="primary">lytG_1</name>
    <name evidence="8" type="ORF">NCTC13940_00782</name>
</gene>
<reference evidence="8 9" key="1">
    <citation type="submission" date="2018-06" db="EMBL/GenBank/DDBJ databases">
        <authorList>
            <consortium name="Pathogen Informatics"/>
            <person name="Doyle S."/>
        </authorList>
    </citation>
    <scope>NUCLEOTIDE SEQUENCE [LARGE SCALE GENOMIC DNA]</scope>
    <source>
        <strain evidence="8 9">NCTC13940</strain>
    </source>
</reference>
<dbReference type="Pfam" id="PF01832">
    <property type="entry name" value="Glucosaminidase"/>
    <property type="match status" value="1"/>
</dbReference>
<dbReference type="Gene3D" id="1.10.530.10">
    <property type="match status" value="1"/>
</dbReference>
<dbReference type="InterPro" id="IPR002901">
    <property type="entry name" value="MGlyc_endo_b_GlcNAc-like_dom"/>
</dbReference>
<dbReference type="PANTHER" id="PTHR33308:SF10">
    <property type="entry name" value="EXO-GLUCOSAMINIDASE LYTG"/>
    <property type="match status" value="1"/>
</dbReference>
<dbReference type="PANTHER" id="PTHR33308">
    <property type="entry name" value="PEPTIDOGLYCAN HYDROLASE FLGJ"/>
    <property type="match status" value="1"/>
</dbReference>
<dbReference type="GO" id="GO:0005576">
    <property type="term" value="C:extracellular region"/>
    <property type="evidence" value="ECO:0007669"/>
    <property type="project" value="UniProtKB-SubCell"/>
</dbReference>
<dbReference type="SMART" id="SM00047">
    <property type="entry name" value="LYZ2"/>
    <property type="match status" value="1"/>
</dbReference>
<keyword evidence="5" id="KW-0961">Cell wall biogenesis/degradation</keyword>
<keyword evidence="4 8" id="KW-0378">Hydrolase</keyword>
<sequence length="347" mass="38490">MCKFIMLHIAKKHLLKIGIISLSITAMALPMQVKASISPATSTQQAFINEIAPHAEIVQKKHGILASITISQAILESNWGKSELAQKGKNLFGIKGSFKGNTIVMATKEHNGVSYVGTKASFKAYPTWYESLNDHAILFAHGPSWNKDLYKGLINQTNYRVAAKALDYTGYSTDPNYSVKLIEVIEKFNLAQYDNIKEAYAEKTSDKVFHALGQVKMGEKVDIWSNPSGTKDAKLIASLSEGVSPQIEIEREVKVENSKIWYQVELFNQIDGWVESDKIEVLYSSDSQSPLRDKTAFLSNHATSKFVFDSGRTSEPAMLANSTETERHNQVMSMITLVASANFAKAL</sequence>
<dbReference type="GO" id="GO:0016798">
    <property type="term" value="F:hydrolase activity, acting on glycosyl bonds"/>
    <property type="evidence" value="ECO:0007669"/>
    <property type="project" value="UniProtKB-KW"/>
</dbReference>
<dbReference type="InterPro" id="IPR025987">
    <property type="entry name" value="GW_dom"/>
</dbReference>
<feature type="chain" id="PRO_5038435835" evidence="6">
    <location>
        <begin position="29"/>
        <end position="347"/>
    </location>
</feature>
<keyword evidence="8" id="KW-0326">Glycosidase</keyword>
<dbReference type="Proteomes" id="UP000250257">
    <property type="component" value="Unassembled WGS sequence"/>
</dbReference>
<dbReference type="SUPFAM" id="SSF82057">
    <property type="entry name" value="Prokaryotic SH3-related domain"/>
    <property type="match status" value="1"/>
</dbReference>
<accession>A0A2X3H3G4</accession>
<dbReference type="EMBL" id="UAWT01000007">
    <property type="protein sequence ID" value="SQC67383.1"/>
    <property type="molecule type" value="Genomic_DNA"/>
</dbReference>
<dbReference type="STRING" id="1214117.LFLEISCH_02865"/>
<dbReference type="Gene3D" id="2.30.30.170">
    <property type="match status" value="1"/>
</dbReference>
<dbReference type="GO" id="GO:0004040">
    <property type="term" value="F:amidase activity"/>
    <property type="evidence" value="ECO:0007669"/>
    <property type="project" value="InterPro"/>
</dbReference>
<dbReference type="InterPro" id="IPR051056">
    <property type="entry name" value="Glycosyl_Hydrolase_73"/>
</dbReference>
<evidence type="ECO:0000256" key="2">
    <source>
        <dbReference type="ARBA" id="ARBA00022525"/>
    </source>
</evidence>
<dbReference type="EC" id="3.2.1.-" evidence="8"/>
<proteinExistence type="predicted"/>
<dbReference type="InterPro" id="IPR038200">
    <property type="entry name" value="GW_dom_sf"/>
</dbReference>
<feature type="domain" description="Mannosyl-glycoprotein endo-beta-N-acetylglucosamidase-like" evidence="7">
    <location>
        <begin position="32"/>
        <end position="194"/>
    </location>
</feature>
<organism evidence="8 9">
    <name type="scientific">Listeria fleischmannii subsp. fleischmannii</name>
    <dbReference type="NCBI Taxonomy" id="1671902"/>
    <lineage>
        <taxon>Bacteria</taxon>
        <taxon>Bacillati</taxon>
        <taxon>Bacillota</taxon>
        <taxon>Bacilli</taxon>
        <taxon>Bacillales</taxon>
        <taxon>Listeriaceae</taxon>
        <taxon>Listeria</taxon>
    </lineage>
</organism>
<keyword evidence="2" id="KW-0964">Secreted</keyword>
<evidence type="ECO:0000256" key="3">
    <source>
        <dbReference type="ARBA" id="ARBA00022729"/>
    </source>
</evidence>